<protein>
    <recommendedName>
        <fullName evidence="4">DUF2130 domain-containing protein</fullName>
    </recommendedName>
</protein>
<dbReference type="EMBL" id="CP004357">
    <property type="protein sequence ID" value="AGJ90662.1"/>
    <property type="molecule type" value="Genomic_DNA"/>
</dbReference>
<dbReference type="PIRSF" id="PIRSF005850">
    <property type="entry name" value="UCP005850"/>
    <property type="match status" value="1"/>
</dbReference>
<keyword evidence="3" id="KW-1185">Reference proteome</keyword>
<gene>
    <name evidence="2" type="ORF">MPUT9231_2350</name>
</gene>
<dbReference type="OrthoDB" id="3224137at2"/>
<feature type="coiled-coil region" evidence="1">
    <location>
        <begin position="52"/>
        <end position="174"/>
    </location>
</feature>
<evidence type="ECO:0000256" key="1">
    <source>
        <dbReference type="SAM" id="Coils"/>
    </source>
</evidence>
<proteinExistence type="predicted"/>
<dbReference type="PATRIC" id="fig|1292033.3.peg.227"/>
<sequence length="419" mass="48957">MSDIKFKILNKHSIELLEDAKKSSVIDLSKAQEIDLSVVLEQINLKKDQVYLNKLEEAKKKWNLTAELEKTKYQQQLAEQYQKETEQKIQQISELQAANQTLVNQIEQNKQQLSEKLANQIKIIKLEQQARIVELENKLANLELIQENQILQLNSKKDEQINNLKKDLELITREKLTKNIKLIGEELENYCLNEFNKISTFAFQTSDLSKDNQAIKIDGESKATKGDFIFKVYAEPEKQNLLLSVMCEMKSEQLNSQNKKKNSDHYKKLDDDRNKKNLDYALLVSELEYETNDSLIYRVSDYKNMFVVRPMYFITMLGVLETIALKYKDLKLNRLQQELSFKEKQDILNEFEEFKNNLLDNALKNITNKVNEISKSAENIKKEATKILEATELVINTHLNTVKNKIIGFKIEKKIVDKI</sequence>
<dbReference type="InterPro" id="IPR019219">
    <property type="entry name" value="DUF2130"/>
</dbReference>
<keyword evidence="1" id="KW-0175">Coiled coil</keyword>
<evidence type="ECO:0000313" key="3">
    <source>
        <dbReference type="Proteomes" id="UP000012984"/>
    </source>
</evidence>
<organism evidence="2 3">
    <name type="scientific">Mycoplasma putrefaciens Mput9231</name>
    <dbReference type="NCBI Taxonomy" id="1292033"/>
    <lineage>
        <taxon>Bacteria</taxon>
        <taxon>Bacillati</taxon>
        <taxon>Mycoplasmatota</taxon>
        <taxon>Mollicutes</taxon>
        <taxon>Mycoplasmataceae</taxon>
        <taxon>Mycoplasma</taxon>
    </lineage>
</organism>
<dbReference type="Proteomes" id="UP000012984">
    <property type="component" value="Chromosome"/>
</dbReference>
<name>M9WBX1_9MOLU</name>
<dbReference type="Pfam" id="PF09903">
    <property type="entry name" value="DUF2130"/>
    <property type="match status" value="1"/>
</dbReference>
<evidence type="ECO:0000313" key="2">
    <source>
        <dbReference type="EMBL" id="AGJ90662.1"/>
    </source>
</evidence>
<dbReference type="KEGG" id="mput:MPUT9231_2350"/>
<reference evidence="2 3" key="1">
    <citation type="journal article" date="2013" name="Genome Announc.">
        <title>Complete Genome Sequence of Mycoplasma putrefaciens Strain 9231, One of the Agents of Contagious Agalactia in Goats.</title>
        <authorList>
            <person name="Dupuy V."/>
            <person name="Sirand-Pugnet P."/>
            <person name="Baranowski E."/>
            <person name="Barre A."/>
            <person name="Breton M."/>
            <person name="Couture C."/>
            <person name="Dordet-Frisoni E."/>
            <person name="Gaurivaud P."/>
            <person name="Jacob D."/>
            <person name="Lemaitre C."/>
            <person name="Manso-Silvan L."/>
            <person name="Nikolski M."/>
            <person name="Nouvel L.X."/>
            <person name="Poumarat F."/>
            <person name="Tardy F."/>
            <person name="Thebault P."/>
            <person name="Theil S."/>
            <person name="Citti C."/>
            <person name="Blanchard A."/>
            <person name="Thiaucourt F."/>
        </authorList>
    </citation>
    <scope>NUCLEOTIDE SEQUENCE [LARGE SCALE GENOMIC DNA]</scope>
    <source>
        <strain evidence="2">Mput9231</strain>
    </source>
</reference>
<dbReference type="AlphaFoldDB" id="M9WBX1"/>
<dbReference type="HOGENOM" id="CLU_034837_1_0_14"/>
<evidence type="ECO:0008006" key="4">
    <source>
        <dbReference type="Google" id="ProtNLM"/>
    </source>
</evidence>
<dbReference type="RefSeq" id="WP_015587288.1">
    <property type="nucleotide sequence ID" value="NC_021083.1"/>
</dbReference>
<dbReference type="eggNOG" id="COG4487">
    <property type="taxonomic scope" value="Bacteria"/>
</dbReference>
<accession>M9WBX1</accession>